<dbReference type="EMBL" id="QGKL01000043">
    <property type="protein sequence ID" value="PWQ93088.1"/>
    <property type="molecule type" value="Genomic_DNA"/>
</dbReference>
<dbReference type="OrthoDB" id="25856at72273"/>
<comment type="caution">
    <text evidence="2">The sequence shown here is derived from an EMBL/GenBank/DDBJ whole genome shotgun (WGS) entry which is preliminary data.</text>
</comment>
<evidence type="ECO:0000313" key="3">
    <source>
        <dbReference type="Proteomes" id="UP000245506"/>
    </source>
</evidence>
<evidence type="ECO:0000313" key="2">
    <source>
        <dbReference type="EMBL" id="PWQ93088.1"/>
    </source>
</evidence>
<proteinExistence type="predicted"/>
<dbReference type="Proteomes" id="UP000245506">
    <property type="component" value="Unassembled WGS sequence"/>
</dbReference>
<sequence>MTKHTKPITDDALNELLTNIETPPVPEYFSHNVMQAIEALPSEDIVTKPSWWQWLALIGGGVPAIMQLATFVFSAWHIASVG</sequence>
<organism evidence="2 3">
    <name type="scientific">Leucothrix arctica</name>
    <dbReference type="NCBI Taxonomy" id="1481894"/>
    <lineage>
        <taxon>Bacteria</taxon>
        <taxon>Pseudomonadati</taxon>
        <taxon>Pseudomonadota</taxon>
        <taxon>Gammaproteobacteria</taxon>
        <taxon>Thiotrichales</taxon>
        <taxon>Thiotrichaceae</taxon>
        <taxon>Leucothrix</taxon>
    </lineage>
</organism>
<evidence type="ECO:0000256" key="1">
    <source>
        <dbReference type="SAM" id="Phobius"/>
    </source>
</evidence>
<dbReference type="RefSeq" id="WP_109826598.1">
    <property type="nucleotide sequence ID" value="NZ_QGKL01000043.1"/>
</dbReference>
<feature type="transmembrane region" description="Helical" evidence="1">
    <location>
        <begin position="51"/>
        <end position="76"/>
    </location>
</feature>
<accession>A0A317C3D2</accession>
<keyword evidence="1" id="KW-0812">Transmembrane</keyword>
<name>A0A317C3D2_9GAMM</name>
<keyword evidence="3" id="KW-1185">Reference proteome</keyword>
<gene>
    <name evidence="2" type="ORF">DKT75_20575</name>
</gene>
<keyword evidence="1" id="KW-0472">Membrane</keyword>
<protein>
    <submittedName>
        <fullName evidence="2">Uncharacterized protein</fullName>
    </submittedName>
</protein>
<dbReference type="AlphaFoldDB" id="A0A317C3D2"/>
<keyword evidence="1" id="KW-1133">Transmembrane helix</keyword>
<reference evidence="2 3" key="1">
    <citation type="submission" date="2018-05" db="EMBL/GenBank/DDBJ databases">
        <title>Leucothrix arctica sp. nov., isolated from Arctic seawater.</title>
        <authorList>
            <person name="Choi A."/>
            <person name="Baek K."/>
        </authorList>
    </citation>
    <scope>NUCLEOTIDE SEQUENCE [LARGE SCALE GENOMIC DNA]</scope>
    <source>
        <strain evidence="2 3">IMCC9719</strain>
    </source>
</reference>